<sequence>MRRGLGIVLAVQAVVLTALSGRYGFHRDELYFIAAGKRPDWGYVDQPPITPILARAATEVFGETPVGLRVIATLLALAITVVVALIAKELGGGAVFAAAASATSTFVLAVSHMLSTAAVDLLIWVLLGYFAIRLLKTKDGRWWLALGATAGVGLANKWLVLLLLAALAIALLAAGPRDVLRTWWLAAGLAVCAVIAAPVVVWQALHDFPLLTVARGISEDDGAENRIMFVPMQLLMLSPFLVPVWVIGFRNLWRDRTFRSLALAYPILCVLCLITGGKPYYAVPLLLVLMAAGARQAQEWLLRRKVIGGVLVTLSVVPAVIGSLPVLPPGALGPVLAVNPEQGEQVGWREFAITVQDAFFENDRPVVITRNYGQAGAIEAYTQVHAYSGHMSFYDWGPPRYPNINKVMLVGFNDPPLTGCKRVAQHHNVVENEEDGTVIWVCNAPSEPWDAFWPKLRHYY</sequence>
<keyword evidence="7 8" id="KW-0472">Membrane</keyword>
<dbReference type="PANTHER" id="PTHR33908">
    <property type="entry name" value="MANNOSYLTRANSFERASE YKCB-RELATED"/>
    <property type="match status" value="1"/>
</dbReference>
<evidence type="ECO:0000259" key="9">
    <source>
        <dbReference type="Pfam" id="PF13231"/>
    </source>
</evidence>
<dbReference type="GO" id="GO:0009103">
    <property type="term" value="P:lipopolysaccharide biosynthetic process"/>
    <property type="evidence" value="ECO:0007669"/>
    <property type="project" value="UniProtKB-ARBA"/>
</dbReference>
<proteinExistence type="predicted"/>
<organism evidence="10 11">
    <name type="scientific">Lentzea atacamensis</name>
    <dbReference type="NCBI Taxonomy" id="531938"/>
    <lineage>
        <taxon>Bacteria</taxon>
        <taxon>Bacillati</taxon>
        <taxon>Actinomycetota</taxon>
        <taxon>Actinomycetes</taxon>
        <taxon>Pseudonocardiales</taxon>
        <taxon>Pseudonocardiaceae</taxon>
        <taxon>Lentzea</taxon>
    </lineage>
</organism>
<evidence type="ECO:0000256" key="4">
    <source>
        <dbReference type="ARBA" id="ARBA00022679"/>
    </source>
</evidence>
<evidence type="ECO:0000313" key="11">
    <source>
        <dbReference type="Proteomes" id="UP000246005"/>
    </source>
</evidence>
<dbReference type="AlphaFoldDB" id="A0A316HP33"/>
<evidence type="ECO:0000256" key="7">
    <source>
        <dbReference type="ARBA" id="ARBA00023136"/>
    </source>
</evidence>
<dbReference type="InterPro" id="IPR050297">
    <property type="entry name" value="LipidA_mod_glycosyltrf_83"/>
</dbReference>
<feature type="transmembrane region" description="Helical" evidence="8">
    <location>
        <begin position="94"/>
        <end position="111"/>
    </location>
</feature>
<dbReference type="PANTHER" id="PTHR33908:SF11">
    <property type="entry name" value="MEMBRANE PROTEIN"/>
    <property type="match status" value="1"/>
</dbReference>
<name>A0A316HP33_9PSEU</name>
<evidence type="ECO:0000256" key="2">
    <source>
        <dbReference type="ARBA" id="ARBA00022475"/>
    </source>
</evidence>
<keyword evidence="3 10" id="KW-0328">Glycosyltransferase</keyword>
<keyword evidence="5 8" id="KW-0812">Transmembrane</keyword>
<gene>
    <name evidence="10" type="ORF">C8D88_115194</name>
</gene>
<feature type="domain" description="Glycosyltransferase RgtA/B/C/D-like" evidence="9">
    <location>
        <begin position="45"/>
        <end position="202"/>
    </location>
</feature>
<keyword evidence="6 8" id="KW-1133">Transmembrane helix</keyword>
<evidence type="ECO:0000256" key="6">
    <source>
        <dbReference type="ARBA" id="ARBA00022989"/>
    </source>
</evidence>
<evidence type="ECO:0000256" key="8">
    <source>
        <dbReference type="SAM" id="Phobius"/>
    </source>
</evidence>
<evidence type="ECO:0000256" key="1">
    <source>
        <dbReference type="ARBA" id="ARBA00004651"/>
    </source>
</evidence>
<dbReference type="InterPro" id="IPR038731">
    <property type="entry name" value="RgtA/B/C-like"/>
</dbReference>
<dbReference type="Proteomes" id="UP000246005">
    <property type="component" value="Unassembled WGS sequence"/>
</dbReference>
<dbReference type="GO" id="GO:0016763">
    <property type="term" value="F:pentosyltransferase activity"/>
    <property type="evidence" value="ECO:0007669"/>
    <property type="project" value="TreeGrafter"/>
</dbReference>
<keyword evidence="2" id="KW-1003">Cell membrane</keyword>
<evidence type="ECO:0000256" key="5">
    <source>
        <dbReference type="ARBA" id="ARBA00022692"/>
    </source>
</evidence>
<feature type="transmembrane region" description="Helical" evidence="8">
    <location>
        <begin position="234"/>
        <end position="253"/>
    </location>
</feature>
<dbReference type="Pfam" id="PF13231">
    <property type="entry name" value="PMT_2"/>
    <property type="match status" value="1"/>
</dbReference>
<evidence type="ECO:0000313" key="10">
    <source>
        <dbReference type="EMBL" id="PWK82078.1"/>
    </source>
</evidence>
<dbReference type="GO" id="GO:0005886">
    <property type="term" value="C:plasma membrane"/>
    <property type="evidence" value="ECO:0007669"/>
    <property type="project" value="UniProtKB-SubCell"/>
</dbReference>
<reference evidence="10 11" key="1">
    <citation type="submission" date="2018-05" db="EMBL/GenBank/DDBJ databases">
        <title>Genomic Encyclopedia of Type Strains, Phase IV (KMG-IV): sequencing the most valuable type-strain genomes for metagenomic binning, comparative biology and taxonomic classification.</title>
        <authorList>
            <person name="Goeker M."/>
        </authorList>
    </citation>
    <scope>NUCLEOTIDE SEQUENCE [LARGE SCALE GENOMIC DNA]</scope>
    <source>
        <strain evidence="10 11">DSM 45480</strain>
    </source>
</reference>
<feature type="transmembrane region" description="Helical" evidence="8">
    <location>
        <begin position="183"/>
        <end position="205"/>
    </location>
</feature>
<comment type="subcellular location">
    <subcellularLocation>
        <location evidence="1">Cell membrane</location>
        <topology evidence="1">Multi-pass membrane protein</topology>
    </subcellularLocation>
</comment>
<accession>A0A316HP33</accession>
<protein>
    <submittedName>
        <fullName evidence="10">Dolichyl-phosphate-mannose-protein mannosyltransferase</fullName>
    </submittedName>
</protein>
<keyword evidence="4 10" id="KW-0808">Transferase</keyword>
<feature type="transmembrane region" description="Helical" evidence="8">
    <location>
        <begin position="117"/>
        <end position="135"/>
    </location>
</feature>
<dbReference type="EMBL" id="QGHB01000015">
    <property type="protein sequence ID" value="PWK82078.1"/>
    <property type="molecule type" value="Genomic_DNA"/>
</dbReference>
<feature type="transmembrane region" description="Helical" evidence="8">
    <location>
        <begin position="142"/>
        <end position="171"/>
    </location>
</feature>
<dbReference type="RefSeq" id="WP_109641046.1">
    <property type="nucleotide sequence ID" value="NZ_QGHB01000015.1"/>
</dbReference>
<evidence type="ECO:0000256" key="3">
    <source>
        <dbReference type="ARBA" id="ARBA00022676"/>
    </source>
</evidence>
<comment type="caution">
    <text evidence="10">The sequence shown here is derived from an EMBL/GenBank/DDBJ whole genome shotgun (WGS) entry which is preliminary data.</text>
</comment>
<feature type="transmembrane region" description="Helical" evidence="8">
    <location>
        <begin position="66"/>
        <end position="87"/>
    </location>
</feature>
<feature type="transmembrane region" description="Helical" evidence="8">
    <location>
        <begin position="265"/>
        <end position="294"/>
    </location>
</feature>